<comment type="caution">
    <text evidence="1">The sequence shown here is derived from an EMBL/GenBank/DDBJ whole genome shotgun (WGS) entry which is preliminary data.</text>
</comment>
<dbReference type="EMBL" id="LSCV01000032">
    <property type="protein sequence ID" value="KXB40074.1"/>
    <property type="molecule type" value="Genomic_DNA"/>
</dbReference>
<name>A0A133YA99_9FIRM</name>
<protein>
    <recommendedName>
        <fullName evidence="3">Amidohydrolase</fullName>
    </recommendedName>
</protein>
<reference evidence="2" key="1">
    <citation type="submission" date="2016-01" db="EMBL/GenBank/DDBJ databases">
        <authorList>
            <person name="Mitreva M."/>
            <person name="Pepin K.H."/>
            <person name="Mihindukulasuriya K.A."/>
            <person name="Fulton R."/>
            <person name="Fronick C."/>
            <person name="O'Laughlin M."/>
            <person name="Miner T."/>
            <person name="Herter B."/>
            <person name="Rosa B.A."/>
            <person name="Cordes M."/>
            <person name="Tomlinson C."/>
            <person name="Wollam A."/>
            <person name="Palsikar V.B."/>
            <person name="Mardis E.R."/>
            <person name="Wilson R.K."/>
        </authorList>
    </citation>
    <scope>NUCLEOTIDE SEQUENCE [LARGE SCALE GENOMIC DNA]</scope>
    <source>
        <strain evidence="2">KA00274</strain>
    </source>
</reference>
<dbReference type="AlphaFoldDB" id="A0A133YA99"/>
<gene>
    <name evidence="1" type="ORF">HMPREF1872_01050</name>
</gene>
<organism evidence="1 2">
    <name type="scientific">Amygdalobacter nucleatus</name>
    <dbReference type="NCBI Taxonomy" id="3029274"/>
    <lineage>
        <taxon>Bacteria</taxon>
        <taxon>Bacillati</taxon>
        <taxon>Bacillota</taxon>
        <taxon>Clostridia</taxon>
        <taxon>Eubacteriales</taxon>
        <taxon>Oscillospiraceae</taxon>
        <taxon>Amygdalobacter</taxon>
    </lineage>
</organism>
<dbReference type="SUPFAM" id="SSF53187">
    <property type="entry name" value="Zn-dependent exopeptidases"/>
    <property type="match status" value="1"/>
</dbReference>
<accession>A0A133YA99</accession>
<keyword evidence="2" id="KW-1185">Reference proteome</keyword>
<evidence type="ECO:0008006" key="3">
    <source>
        <dbReference type="Google" id="ProtNLM"/>
    </source>
</evidence>
<dbReference type="Proteomes" id="UP000070080">
    <property type="component" value="Unassembled WGS sequence"/>
</dbReference>
<proteinExistence type="predicted"/>
<dbReference type="Gene3D" id="3.40.630.10">
    <property type="entry name" value="Zn peptidases"/>
    <property type="match status" value="1"/>
</dbReference>
<dbReference type="STRING" id="1497955.HMPREF1872_01050"/>
<sequence>MLSNFWLVGCIVEESKMAIFKALNDYVVEMRRYFHAHPELSWQEVMTSEKIQAELTKLGIPFVKGKGTAVIGTIKGGQPGKKLGI</sequence>
<evidence type="ECO:0000313" key="2">
    <source>
        <dbReference type="Proteomes" id="UP000070080"/>
    </source>
</evidence>
<evidence type="ECO:0000313" key="1">
    <source>
        <dbReference type="EMBL" id="KXB40074.1"/>
    </source>
</evidence>
<feature type="non-terminal residue" evidence="1">
    <location>
        <position position="85"/>
    </location>
</feature>